<evidence type="ECO:0008006" key="3">
    <source>
        <dbReference type="Google" id="ProtNLM"/>
    </source>
</evidence>
<comment type="caution">
    <text evidence="1">The sequence shown here is derived from an EMBL/GenBank/DDBJ whole genome shotgun (WGS) entry which is preliminary data.</text>
</comment>
<reference evidence="2" key="1">
    <citation type="submission" date="2018-11" db="EMBL/GenBank/DDBJ databases">
        <title>Phylogenetic, genomic, and biogeographic characterization of a novel and ubiquitous marine invertebrate-associated Rickettsiales parasite, Candidatus Marinoinvertebrata rohwerii, gen. nov., sp. nov.</title>
        <authorList>
            <person name="Klinges J.G."/>
            <person name="Rosales S.M."/>
            <person name="Mcminds R."/>
            <person name="Shaver E.C."/>
            <person name="Shantz A."/>
            <person name="Peters E.C."/>
            <person name="Burkepile D.E."/>
            <person name="Silliman B.R."/>
            <person name="Vega Thurber R.L."/>
        </authorList>
    </citation>
    <scope>NUCLEOTIDE SEQUENCE [LARGE SCALE GENOMIC DNA]</scope>
    <source>
        <strain evidence="2">a_cerv_44</strain>
    </source>
</reference>
<name>A0A429XSH1_9RICK</name>
<protein>
    <recommendedName>
        <fullName evidence="3">Host attachment protein</fullName>
    </recommendedName>
</protein>
<dbReference type="Proteomes" id="UP000279470">
    <property type="component" value="Unassembled WGS sequence"/>
</dbReference>
<sequence length="139" mass="15841">MTYKLVLVIDSKFAKIYEAEGLRLKNLISEYKADELGISHKKQSLRTGFKKLAGGSSHFFDPHTETKDIERDDFSKKISDIIKSMLKEKSFSEIILIASPKVLNLMRKYISKISNIAVKEIAKDLINSNDEQIEKVAFS</sequence>
<accession>A0A429XSH1</accession>
<keyword evidence="2" id="KW-1185">Reference proteome</keyword>
<evidence type="ECO:0000313" key="2">
    <source>
        <dbReference type="Proteomes" id="UP000279470"/>
    </source>
</evidence>
<organism evidence="1 2">
    <name type="scientific">Candidatus Aquarickettsia rohweri</name>
    <dbReference type="NCBI Taxonomy" id="2602574"/>
    <lineage>
        <taxon>Bacteria</taxon>
        <taxon>Pseudomonadati</taxon>
        <taxon>Pseudomonadota</taxon>
        <taxon>Alphaproteobacteria</taxon>
        <taxon>Rickettsiales</taxon>
        <taxon>Candidatus Midichloriaceae</taxon>
        <taxon>Candidatus Aquarickettsia</taxon>
    </lineage>
</organism>
<dbReference type="EMBL" id="RXFM01000019">
    <property type="protein sequence ID" value="RST69971.1"/>
    <property type="molecule type" value="Genomic_DNA"/>
</dbReference>
<proteinExistence type="predicted"/>
<gene>
    <name evidence="1" type="ORF">EIC27_02145</name>
</gene>
<dbReference type="InterPro" id="IPR019291">
    <property type="entry name" value="Host_attachment_protein"/>
</dbReference>
<dbReference type="OrthoDB" id="7210at766"/>
<dbReference type="RefSeq" id="WP_126044511.1">
    <property type="nucleotide sequence ID" value="NZ_RXFM01000019.1"/>
</dbReference>
<evidence type="ECO:0000313" key="1">
    <source>
        <dbReference type="EMBL" id="RST69971.1"/>
    </source>
</evidence>
<dbReference type="AlphaFoldDB" id="A0A429XSH1"/>
<dbReference type="Pfam" id="PF10116">
    <property type="entry name" value="Host_attach"/>
    <property type="match status" value="1"/>
</dbReference>